<dbReference type="EMBL" id="AP015038">
    <property type="protein sequence ID" value="BAT87511.1"/>
    <property type="molecule type" value="Genomic_DNA"/>
</dbReference>
<dbReference type="InterPro" id="IPR039633">
    <property type="entry name" value="PAP"/>
</dbReference>
<reference evidence="6 7" key="1">
    <citation type="journal article" date="2015" name="Sci. Rep.">
        <title>The power of single molecule real-time sequencing technology in the de novo assembly of a eukaryotic genome.</title>
        <authorList>
            <person name="Sakai H."/>
            <person name="Naito K."/>
            <person name="Ogiso-Tanaka E."/>
            <person name="Takahashi Y."/>
            <person name="Iseki K."/>
            <person name="Muto C."/>
            <person name="Satou K."/>
            <person name="Teruya K."/>
            <person name="Shiroma A."/>
            <person name="Shimoji M."/>
            <person name="Hirano T."/>
            <person name="Itoh T."/>
            <person name="Kaga A."/>
            <person name="Tomooka N."/>
        </authorList>
    </citation>
    <scope>NUCLEOTIDE SEQUENCE [LARGE SCALE GENOMIC DNA]</scope>
    <source>
        <strain evidence="7">cv. Shumari</strain>
    </source>
</reference>
<dbReference type="Pfam" id="PF04755">
    <property type="entry name" value="PAP_fibrillin"/>
    <property type="match status" value="1"/>
</dbReference>
<feature type="domain" description="Plastid lipid-associated protein/fibrillin conserved" evidence="5">
    <location>
        <begin position="89"/>
        <end position="304"/>
    </location>
</feature>
<dbReference type="GO" id="GO:0009536">
    <property type="term" value="C:plastid"/>
    <property type="evidence" value="ECO:0007669"/>
    <property type="project" value="UniProtKB-SubCell"/>
</dbReference>
<evidence type="ECO:0000313" key="6">
    <source>
        <dbReference type="EMBL" id="BAT87511.1"/>
    </source>
</evidence>
<evidence type="ECO:0000259" key="5">
    <source>
        <dbReference type="Pfam" id="PF04755"/>
    </source>
</evidence>
<name>A0A0S3S3V6_PHAAN</name>
<dbReference type="InterPro" id="IPR006843">
    <property type="entry name" value="PAP/fibrillin_dom"/>
</dbReference>
<keyword evidence="3" id="KW-0934">Plastid</keyword>
<dbReference type="OrthoDB" id="498392at2759"/>
<gene>
    <name evidence="6" type="primary">Vigan.05G088900</name>
    <name evidence="6" type="ORF">VIGAN_05088900</name>
</gene>
<accession>A0A0S3S3V6</accession>
<evidence type="ECO:0000256" key="3">
    <source>
        <dbReference type="ARBA" id="ARBA00022640"/>
    </source>
</evidence>
<dbReference type="Proteomes" id="UP000291084">
    <property type="component" value="Chromosome 5"/>
</dbReference>
<protein>
    <recommendedName>
        <fullName evidence="5">Plastid lipid-associated protein/fibrillin conserved domain-containing protein</fullName>
    </recommendedName>
</protein>
<comment type="subcellular location">
    <subcellularLocation>
        <location evidence="1">Plastid</location>
    </subcellularLocation>
</comment>
<sequence>MASLSHLNKLLCVPPLNSSASVLPPRSLGIWTKPVGRPRMVAEIATSAWRVRAVTSEDEWGTEKEEKEEAYGGGVSVEEKVAVEPETENLKKALVGSFYGTNRGLKATSETRAEIVELITQLEAKNPTPAPTDALALLNGKWILAYTSFAGLFPLLSSGTLPLVKVEEISQTIDSENFTVQNSVQFAGPLATTSISTNAKFDVRSPKRVQIKFDEGIIGTPQLTDSLEIPENVEFLGQKIDLTPFKGIFTSVQDTASSVAKTISSQPPLKIPISNSNAQSWLLTTYLDQELRISRADGGSVFVLIKEGSSLLTI</sequence>
<keyword evidence="7" id="KW-1185">Reference proteome</keyword>
<dbReference type="AlphaFoldDB" id="A0A0S3S3V6"/>
<keyword evidence="4" id="KW-0809">Transit peptide</keyword>
<evidence type="ECO:0000256" key="4">
    <source>
        <dbReference type="ARBA" id="ARBA00022946"/>
    </source>
</evidence>
<evidence type="ECO:0000313" key="7">
    <source>
        <dbReference type="Proteomes" id="UP000291084"/>
    </source>
</evidence>
<proteinExistence type="inferred from homology"/>
<evidence type="ECO:0000256" key="2">
    <source>
        <dbReference type="ARBA" id="ARBA00005845"/>
    </source>
</evidence>
<organism evidence="6 7">
    <name type="scientific">Vigna angularis var. angularis</name>
    <dbReference type="NCBI Taxonomy" id="157739"/>
    <lineage>
        <taxon>Eukaryota</taxon>
        <taxon>Viridiplantae</taxon>
        <taxon>Streptophyta</taxon>
        <taxon>Embryophyta</taxon>
        <taxon>Tracheophyta</taxon>
        <taxon>Spermatophyta</taxon>
        <taxon>Magnoliopsida</taxon>
        <taxon>eudicotyledons</taxon>
        <taxon>Gunneridae</taxon>
        <taxon>Pentapetalae</taxon>
        <taxon>rosids</taxon>
        <taxon>fabids</taxon>
        <taxon>Fabales</taxon>
        <taxon>Fabaceae</taxon>
        <taxon>Papilionoideae</taxon>
        <taxon>50 kb inversion clade</taxon>
        <taxon>NPAAA clade</taxon>
        <taxon>indigoferoid/millettioid clade</taxon>
        <taxon>Phaseoleae</taxon>
        <taxon>Vigna</taxon>
    </lineage>
</organism>
<comment type="similarity">
    <text evidence="2">Belongs to the PAP/fibrillin family.</text>
</comment>
<evidence type="ECO:0000256" key="1">
    <source>
        <dbReference type="ARBA" id="ARBA00004474"/>
    </source>
</evidence>
<dbReference type="PANTHER" id="PTHR31906">
    <property type="entry name" value="PLASTID-LIPID-ASSOCIATED PROTEIN 4, CHLOROPLASTIC-RELATED"/>
    <property type="match status" value="1"/>
</dbReference>